<gene>
    <name evidence="7" type="ORF">DIC32_12025</name>
</gene>
<dbReference type="Pfam" id="PF01580">
    <property type="entry name" value="FtsK_SpoIIIE"/>
    <property type="match status" value="1"/>
</dbReference>
<evidence type="ECO:0000259" key="6">
    <source>
        <dbReference type="Pfam" id="PF17854"/>
    </source>
</evidence>
<sequence length="100" mass="10707">FELDLAPGVKASKVTNISRDLARSMSMASVRVVEVIPGKPYIGIEVPNSSREMVRLTELLETPAYRDPNGLISMAMGKDISGNPVLTDLAKAPHMLVAGT</sequence>
<keyword evidence="3" id="KW-0067">ATP-binding</keyword>
<evidence type="ECO:0000256" key="2">
    <source>
        <dbReference type="ARBA" id="ARBA00022741"/>
    </source>
</evidence>
<feature type="domain" description="FtsK alpha" evidence="6">
    <location>
        <begin position="1"/>
        <end position="48"/>
    </location>
</feature>
<dbReference type="InterPro" id="IPR041027">
    <property type="entry name" value="FtsK_alpha"/>
</dbReference>
<evidence type="ECO:0000256" key="3">
    <source>
        <dbReference type="ARBA" id="ARBA00022840"/>
    </source>
</evidence>
<protein>
    <submittedName>
        <fullName evidence="7">DNA translocase FtsK</fullName>
    </submittedName>
</protein>
<dbReference type="InterPro" id="IPR027417">
    <property type="entry name" value="P-loop_NTPase"/>
</dbReference>
<proteinExistence type="inferred from homology"/>
<dbReference type="Gene3D" id="3.30.980.40">
    <property type="match status" value="1"/>
</dbReference>
<reference evidence="7 8" key="1">
    <citation type="journal article" date="2018" name="Nat. Biotechnol.">
        <title>A standardized bacterial taxonomy based on genome phylogeny substantially revises the tree of life.</title>
        <authorList>
            <person name="Parks D.H."/>
            <person name="Chuvochina M."/>
            <person name="Waite D.W."/>
            <person name="Rinke C."/>
            <person name="Skarshewski A."/>
            <person name="Chaumeil P.A."/>
            <person name="Hugenholtz P."/>
        </authorList>
    </citation>
    <scope>NUCLEOTIDE SEQUENCE [LARGE SCALE GENOMIC DNA]</scope>
    <source>
        <strain evidence="7">UBA10045</strain>
    </source>
</reference>
<comment type="similarity">
    <text evidence="1">Belongs to the FtsK/SpoIIIE/SftA family.</text>
</comment>
<organism evidence="7 8">
    <name type="scientific">Acinetobacter radioresistens</name>
    <dbReference type="NCBI Taxonomy" id="40216"/>
    <lineage>
        <taxon>Bacteria</taxon>
        <taxon>Pseudomonadati</taxon>
        <taxon>Pseudomonadota</taxon>
        <taxon>Gammaproteobacteria</taxon>
        <taxon>Moraxellales</taxon>
        <taxon>Moraxellaceae</taxon>
        <taxon>Acinetobacter</taxon>
    </lineage>
</organism>
<feature type="non-terminal residue" evidence="7">
    <location>
        <position position="1"/>
    </location>
</feature>
<dbReference type="InterPro" id="IPR050206">
    <property type="entry name" value="FtsK/SpoIIIE/SftA"/>
</dbReference>
<accession>A0A3D3G278</accession>
<dbReference type="GO" id="GO:0003677">
    <property type="term" value="F:DNA binding"/>
    <property type="evidence" value="ECO:0007669"/>
    <property type="project" value="UniProtKB-KW"/>
</dbReference>
<evidence type="ECO:0000256" key="4">
    <source>
        <dbReference type="ARBA" id="ARBA00023125"/>
    </source>
</evidence>
<dbReference type="Proteomes" id="UP000262257">
    <property type="component" value="Unassembled WGS sequence"/>
</dbReference>
<name>A0A3D3G278_ACIRA</name>
<comment type="caution">
    <text evidence="7">The sequence shown here is derived from an EMBL/GenBank/DDBJ whole genome shotgun (WGS) entry which is preliminary data.</text>
</comment>
<evidence type="ECO:0000313" key="7">
    <source>
        <dbReference type="EMBL" id="HCM32103.1"/>
    </source>
</evidence>
<evidence type="ECO:0000259" key="5">
    <source>
        <dbReference type="Pfam" id="PF01580"/>
    </source>
</evidence>
<dbReference type="GO" id="GO:0005524">
    <property type="term" value="F:ATP binding"/>
    <property type="evidence" value="ECO:0007669"/>
    <property type="project" value="UniProtKB-KW"/>
</dbReference>
<keyword evidence="2" id="KW-0547">Nucleotide-binding</keyword>
<dbReference type="InterPro" id="IPR002543">
    <property type="entry name" value="FtsK_dom"/>
</dbReference>
<evidence type="ECO:0000313" key="8">
    <source>
        <dbReference type="Proteomes" id="UP000262257"/>
    </source>
</evidence>
<dbReference type="Gene3D" id="3.40.50.300">
    <property type="entry name" value="P-loop containing nucleotide triphosphate hydrolases"/>
    <property type="match status" value="1"/>
</dbReference>
<dbReference type="PANTHER" id="PTHR22683:SF41">
    <property type="entry name" value="DNA TRANSLOCASE FTSK"/>
    <property type="match status" value="1"/>
</dbReference>
<dbReference type="PANTHER" id="PTHR22683">
    <property type="entry name" value="SPORULATION PROTEIN RELATED"/>
    <property type="match status" value="1"/>
</dbReference>
<feature type="non-terminal residue" evidence="7">
    <location>
        <position position="100"/>
    </location>
</feature>
<dbReference type="EMBL" id="DPXL01000153">
    <property type="protein sequence ID" value="HCM32103.1"/>
    <property type="molecule type" value="Genomic_DNA"/>
</dbReference>
<dbReference type="AlphaFoldDB" id="A0A3D3G278"/>
<feature type="domain" description="FtsK" evidence="5">
    <location>
        <begin position="56"/>
        <end position="100"/>
    </location>
</feature>
<dbReference type="Pfam" id="PF17854">
    <property type="entry name" value="FtsK_alpha"/>
    <property type="match status" value="1"/>
</dbReference>
<evidence type="ECO:0000256" key="1">
    <source>
        <dbReference type="ARBA" id="ARBA00006474"/>
    </source>
</evidence>
<keyword evidence="4" id="KW-0238">DNA-binding</keyword>